<dbReference type="KEGG" id="mdr:MDOR_12240"/>
<organism evidence="2 3">
    <name type="scientific">Mycolicibacterium doricum</name>
    <dbReference type="NCBI Taxonomy" id="126673"/>
    <lineage>
        <taxon>Bacteria</taxon>
        <taxon>Bacillati</taxon>
        <taxon>Actinomycetota</taxon>
        <taxon>Actinomycetes</taxon>
        <taxon>Mycobacteriales</taxon>
        <taxon>Mycobacteriaceae</taxon>
        <taxon>Mycolicibacterium</taxon>
    </lineage>
</organism>
<sequence>MFSGPQAPEIPGRPGYVSSGPDSRLHWIPRSGRPPNLGGLSVCKTLHLVADIAEGYKMF</sequence>
<proteinExistence type="predicted"/>
<gene>
    <name evidence="2" type="ORF">MDOR_12240</name>
</gene>
<evidence type="ECO:0000313" key="2">
    <source>
        <dbReference type="EMBL" id="BBZ07055.1"/>
    </source>
</evidence>
<name>A0A7I7VRP1_9MYCO</name>
<accession>A0A7I7VRP1</accession>
<reference evidence="2 3" key="1">
    <citation type="journal article" date="2019" name="Emerg. Microbes Infect.">
        <title>Comprehensive subspecies identification of 175 nontuberculous mycobacteria species based on 7547 genomic profiles.</title>
        <authorList>
            <person name="Matsumoto Y."/>
            <person name="Kinjo T."/>
            <person name="Motooka D."/>
            <person name="Nabeya D."/>
            <person name="Jung N."/>
            <person name="Uechi K."/>
            <person name="Horii T."/>
            <person name="Iida T."/>
            <person name="Fujita J."/>
            <person name="Nakamura S."/>
        </authorList>
    </citation>
    <scope>NUCLEOTIDE SEQUENCE [LARGE SCALE GENOMIC DNA]</scope>
    <source>
        <strain evidence="2 3">JCM 12405</strain>
    </source>
</reference>
<dbReference type="AlphaFoldDB" id="A0A7I7VRP1"/>
<dbReference type="Proteomes" id="UP000467201">
    <property type="component" value="Chromosome"/>
</dbReference>
<evidence type="ECO:0000313" key="3">
    <source>
        <dbReference type="Proteomes" id="UP000467201"/>
    </source>
</evidence>
<protein>
    <submittedName>
        <fullName evidence="2">Uncharacterized protein</fullName>
    </submittedName>
</protein>
<evidence type="ECO:0000256" key="1">
    <source>
        <dbReference type="SAM" id="MobiDB-lite"/>
    </source>
</evidence>
<feature type="region of interest" description="Disordered" evidence="1">
    <location>
        <begin position="1"/>
        <end position="32"/>
    </location>
</feature>
<dbReference type="EMBL" id="AP022605">
    <property type="protein sequence ID" value="BBZ07055.1"/>
    <property type="molecule type" value="Genomic_DNA"/>
</dbReference>